<accession>X1EUW0</accession>
<sequence length="53" mass="6255">EKLPKPLLGEVLHFVRFLKSQAAQDRLETALLSEPALRKDWLRPEEDEAWRDL</sequence>
<dbReference type="AlphaFoldDB" id="X1EUW0"/>
<name>X1EUW0_9ZZZZ</name>
<proteinExistence type="predicted"/>
<evidence type="ECO:0008006" key="2">
    <source>
        <dbReference type="Google" id="ProtNLM"/>
    </source>
</evidence>
<gene>
    <name evidence="1" type="ORF">S03H2_10587</name>
</gene>
<comment type="caution">
    <text evidence="1">The sequence shown here is derived from an EMBL/GenBank/DDBJ whole genome shotgun (WGS) entry which is preliminary data.</text>
</comment>
<dbReference type="EMBL" id="BARU01005437">
    <property type="protein sequence ID" value="GAH36362.1"/>
    <property type="molecule type" value="Genomic_DNA"/>
</dbReference>
<reference evidence="1" key="1">
    <citation type="journal article" date="2014" name="Front. Microbiol.">
        <title>High frequency of phylogenetically diverse reductive dehalogenase-homologous genes in deep subseafloor sedimentary metagenomes.</title>
        <authorList>
            <person name="Kawai M."/>
            <person name="Futagami T."/>
            <person name="Toyoda A."/>
            <person name="Takaki Y."/>
            <person name="Nishi S."/>
            <person name="Hori S."/>
            <person name="Arai W."/>
            <person name="Tsubouchi T."/>
            <person name="Morono Y."/>
            <person name="Uchiyama I."/>
            <person name="Ito T."/>
            <person name="Fujiyama A."/>
            <person name="Inagaki F."/>
            <person name="Takami H."/>
        </authorList>
    </citation>
    <scope>NUCLEOTIDE SEQUENCE</scope>
    <source>
        <strain evidence="1">Expedition CK06-06</strain>
    </source>
</reference>
<evidence type="ECO:0000313" key="1">
    <source>
        <dbReference type="EMBL" id="GAH36362.1"/>
    </source>
</evidence>
<protein>
    <recommendedName>
        <fullName evidence="2">DUF2281 domain-containing protein</fullName>
    </recommendedName>
</protein>
<organism evidence="1">
    <name type="scientific">marine sediment metagenome</name>
    <dbReference type="NCBI Taxonomy" id="412755"/>
    <lineage>
        <taxon>unclassified sequences</taxon>
        <taxon>metagenomes</taxon>
        <taxon>ecological metagenomes</taxon>
    </lineage>
</organism>
<feature type="non-terminal residue" evidence="1">
    <location>
        <position position="1"/>
    </location>
</feature>